<reference evidence="1 2" key="1">
    <citation type="journal article" date="2015" name="G3 (Bethesda)">
        <title>Insights into Ongoing Evolution of the Hexachlorocyclohexane Catabolic Pathway from Comparative Genomics of Ten Sphingomonadaceae Strains.</title>
        <authorList>
            <person name="Pearce S.L."/>
            <person name="Oakeshott J.G."/>
            <person name="Pandey G."/>
        </authorList>
    </citation>
    <scope>NUCLEOTIDE SEQUENCE [LARGE SCALE GENOMIC DNA]</scope>
    <source>
        <strain evidence="1 2">LL01</strain>
    </source>
</reference>
<sequence length="95" mass="10682">MLVARFVPALFDLSNTRRPNFPAAFHRLSNGFPCRNLHPRRLWRGLAVLLINGRIHCGYLFGGRIQALVVQSLRLRHLPEIGCNTPIAVLSRGIA</sequence>
<name>A0A0J7XKF9_9SPHN</name>
<evidence type="ECO:0000313" key="1">
    <source>
        <dbReference type="EMBL" id="KMS51588.1"/>
    </source>
</evidence>
<accession>A0A0J7XKF9</accession>
<gene>
    <name evidence="1" type="ORF">V473_23430</name>
</gene>
<proteinExistence type="predicted"/>
<dbReference type="Proteomes" id="UP000052232">
    <property type="component" value="Unassembled WGS sequence"/>
</dbReference>
<dbReference type="EMBL" id="JACT01000009">
    <property type="protein sequence ID" value="KMS51588.1"/>
    <property type="molecule type" value="Genomic_DNA"/>
</dbReference>
<dbReference type="PATRIC" id="fig|1420583.3.peg.4498"/>
<comment type="caution">
    <text evidence="1">The sequence shown here is derived from an EMBL/GenBank/DDBJ whole genome shotgun (WGS) entry which is preliminary data.</text>
</comment>
<dbReference type="AlphaFoldDB" id="A0A0J7XKF9"/>
<protein>
    <submittedName>
        <fullName evidence="1">Uncharacterized protein</fullName>
    </submittedName>
</protein>
<organism evidence="1 2">
    <name type="scientific">Sphingobium cupriresistens LL01</name>
    <dbReference type="NCBI Taxonomy" id="1420583"/>
    <lineage>
        <taxon>Bacteria</taxon>
        <taxon>Pseudomonadati</taxon>
        <taxon>Pseudomonadota</taxon>
        <taxon>Alphaproteobacteria</taxon>
        <taxon>Sphingomonadales</taxon>
        <taxon>Sphingomonadaceae</taxon>
        <taxon>Sphingobium</taxon>
    </lineage>
</organism>
<keyword evidence="2" id="KW-1185">Reference proteome</keyword>
<evidence type="ECO:0000313" key="2">
    <source>
        <dbReference type="Proteomes" id="UP000052232"/>
    </source>
</evidence>